<feature type="domain" description="Blue (type 1) copper" evidence="9">
    <location>
        <begin position="38"/>
        <end position="121"/>
    </location>
</feature>
<dbReference type="SUPFAM" id="SSF49503">
    <property type="entry name" value="Cupredoxins"/>
    <property type="match status" value="1"/>
</dbReference>
<feature type="binding site" evidence="7">
    <location>
        <position position="68"/>
    </location>
    <ligand>
        <name>Cu cation</name>
        <dbReference type="ChEBI" id="CHEBI:23378"/>
    </ligand>
</feature>
<keyword evidence="4" id="KW-0574">Periplasm</keyword>
<keyword evidence="11" id="KW-1185">Reference proteome</keyword>
<dbReference type="EMBL" id="RYFI01000005">
    <property type="protein sequence ID" value="RXF74097.1"/>
    <property type="molecule type" value="Genomic_DNA"/>
</dbReference>
<feature type="signal peptide" evidence="8">
    <location>
        <begin position="1"/>
        <end position="18"/>
    </location>
</feature>
<dbReference type="OrthoDB" id="9796416at2"/>
<dbReference type="GO" id="GO:0009055">
    <property type="term" value="F:electron transfer activity"/>
    <property type="evidence" value="ECO:0007669"/>
    <property type="project" value="InterPro"/>
</dbReference>
<dbReference type="Gene3D" id="2.60.40.420">
    <property type="entry name" value="Cupredoxins - blue copper proteins"/>
    <property type="match status" value="1"/>
</dbReference>
<accession>A0A4Q0MK35</accession>
<dbReference type="PANTHER" id="PTHR36507:SF1">
    <property type="entry name" value="BLL1555 PROTEIN"/>
    <property type="match status" value="1"/>
</dbReference>
<dbReference type="InterPro" id="IPR052721">
    <property type="entry name" value="ET_Amicyanin"/>
</dbReference>
<evidence type="ECO:0000256" key="1">
    <source>
        <dbReference type="ARBA" id="ARBA00004418"/>
    </source>
</evidence>
<comment type="subcellular location">
    <subcellularLocation>
        <location evidence="1">Periplasm</location>
    </subcellularLocation>
</comment>
<dbReference type="PRINTS" id="PR00155">
    <property type="entry name" value="AMICYANIN"/>
</dbReference>
<evidence type="ECO:0000313" key="11">
    <source>
        <dbReference type="Proteomes" id="UP000289708"/>
    </source>
</evidence>
<protein>
    <submittedName>
        <fullName evidence="10">Amicyanin</fullName>
    </submittedName>
</protein>
<evidence type="ECO:0000313" key="10">
    <source>
        <dbReference type="EMBL" id="RXF74097.1"/>
    </source>
</evidence>
<comment type="cofactor">
    <cofactor evidence="7">
        <name>Cu cation</name>
        <dbReference type="ChEBI" id="CHEBI:23378"/>
    </cofactor>
    <text evidence="7">Binds 1 copper ion per subunit.</text>
</comment>
<dbReference type="GO" id="GO:0042597">
    <property type="term" value="C:periplasmic space"/>
    <property type="evidence" value="ECO:0007669"/>
    <property type="project" value="UniProtKB-SubCell"/>
</dbReference>
<feature type="chain" id="PRO_5020180126" evidence="8">
    <location>
        <begin position="19"/>
        <end position="121"/>
    </location>
</feature>
<evidence type="ECO:0000256" key="6">
    <source>
        <dbReference type="ARBA" id="ARBA00023008"/>
    </source>
</evidence>
<dbReference type="GO" id="GO:0005507">
    <property type="term" value="F:copper ion binding"/>
    <property type="evidence" value="ECO:0007669"/>
    <property type="project" value="InterPro"/>
</dbReference>
<evidence type="ECO:0000259" key="9">
    <source>
        <dbReference type="Pfam" id="PF00127"/>
    </source>
</evidence>
<reference evidence="10 11" key="1">
    <citation type="submission" date="2018-12" db="EMBL/GenBank/DDBJ databases">
        <title>bacterium Hansschlegelia zhihuaiae S113.</title>
        <authorList>
            <person name="He J."/>
        </authorList>
    </citation>
    <scope>NUCLEOTIDE SEQUENCE [LARGE SCALE GENOMIC DNA]</scope>
    <source>
        <strain evidence="10 11">S 113</strain>
    </source>
</reference>
<sequence length="121" mass="12594">MRAIFAAAAAVAAIPLAAADASPIEIIKGPPPADAPEVKIEATQFSTPEIRVKAGSAVKWVNADGATHNVHFRRGPAKGAPNAQGPTLNSGDAYVVKFSQAGQYEYIDTLHSTMKGKVIVE</sequence>
<dbReference type="PANTHER" id="PTHR36507">
    <property type="entry name" value="BLL1555 PROTEIN"/>
    <property type="match status" value="1"/>
</dbReference>
<evidence type="ECO:0000256" key="3">
    <source>
        <dbReference type="ARBA" id="ARBA00022723"/>
    </source>
</evidence>
<dbReference type="Proteomes" id="UP000289708">
    <property type="component" value="Unassembled WGS sequence"/>
</dbReference>
<feature type="binding site" evidence="7">
    <location>
        <position position="111"/>
    </location>
    <ligand>
        <name>Cu cation</name>
        <dbReference type="ChEBI" id="CHEBI:23378"/>
    </ligand>
</feature>
<dbReference type="AlphaFoldDB" id="A0A4Q0MK35"/>
<evidence type="ECO:0000256" key="2">
    <source>
        <dbReference type="ARBA" id="ARBA00022448"/>
    </source>
</evidence>
<evidence type="ECO:0000256" key="7">
    <source>
        <dbReference type="PIRSR" id="PIRSR602386-1"/>
    </source>
</evidence>
<dbReference type="InterPro" id="IPR000923">
    <property type="entry name" value="BlueCu_1"/>
</dbReference>
<keyword evidence="6 7" id="KW-0186">Copper</keyword>
<evidence type="ECO:0000256" key="5">
    <source>
        <dbReference type="ARBA" id="ARBA00022982"/>
    </source>
</evidence>
<keyword evidence="3 7" id="KW-0479">Metal-binding</keyword>
<proteinExistence type="predicted"/>
<keyword evidence="8" id="KW-0732">Signal</keyword>
<comment type="caution">
    <text evidence="10">The sequence shown here is derived from an EMBL/GenBank/DDBJ whole genome shotgun (WGS) entry which is preliminary data.</text>
</comment>
<evidence type="ECO:0000256" key="8">
    <source>
        <dbReference type="SAM" id="SignalP"/>
    </source>
</evidence>
<evidence type="ECO:0000256" key="4">
    <source>
        <dbReference type="ARBA" id="ARBA00022764"/>
    </source>
</evidence>
<gene>
    <name evidence="10" type="ORF">EK403_06915</name>
</gene>
<keyword evidence="5" id="KW-0249">Electron transport</keyword>
<dbReference type="InterPro" id="IPR002386">
    <property type="entry name" value="Amicyanin/Pseudoazurin"/>
</dbReference>
<dbReference type="Pfam" id="PF00127">
    <property type="entry name" value="Copper-bind"/>
    <property type="match status" value="1"/>
</dbReference>
<dbReference type="RefSeq" id="WP_128776773.1">
    <property type="nucleotide sequence ID" value="NZ_RYFI01000005.1"/>
</dbReference>
<organism evidence="10 11">
    <name type="scientific">Hansschlegelia zhihuaiae</name>
    <dbReference type="NCBI Taxonomy" id="405005"/>
    <lineage>
        <taxon>Bacteria</taxon>
        <taxon>Pseudomonadati</taxon>
        <taxon>Pseudomonadota</taxon>
        <taxon>Alphaproteobacteria</taxon>
        <taxon>Hyphomicrobiales</taxon>
        <taxon>Methylopilaceae</taxon>
        <taxon>Hansschlegelia</taxon>
    </lineage>
</organism>
<name>A0A4Q0MK35_9HYPH</name>
<keyword evidence="2" id="KW-0813">Transport</keyword>
<dbReference type="InterPro" id="IPR008972">
    <property type="entry name" value="Cupredoxin"/>
</dbReference>